<evidence type="ECO:0000313" key="2">
    <source>
        <dbReference type="EMBL" id="GAA1984701.1"/>
    </source>
</evidence>
<feature type="transmembrane region" description="Helical" evidence="1">
    <location>
        <begin position="182"/>
        <end position="204"/>
    </location>
</feature>
<name>A0ABN2SEH9_9MICO</name>
<reference evidence="2 3" key="1">
    <citation type="journal article" date="2019" name="Int. J. Syst. Evol. Microbiol.">
        <title>The Global Catalogue of Microorganisms (GCM) 10K type strain sequencing project: providing services to taxonomists for standard genome sequencing and annotation.</title>
        <authorList>
            <consortium name="The Broad Institute Genomics Platform"/>
            <consortium name="The Broad Institute Genome Sequencing Center for Infectious Disease"/>
            <person name="Wu L."/>
            <person name="Ma J."/>
        </authorList>
    </citation>
    <scope>NUCLEOTIDE SEQUENCE [LARGE SCALE GENOMIC DNA]</scope>
    <source>
        <strain evidence="2 3">JCM 15628</strain>
    </source>
</reference>
<accession>A0ABN2SEH9</accession>
<evidence type="ECO:0000313" key="3">
    <source>
        <dbReference type="Proteomes" id="UP001500013"/>
    </source>
</evidence>
<feature type="transmembrane region" description="Helical" evidence="1">
    <location>
        <begin position="40"/>
        <end position="63"/>
    </location>
</feature>
<keyword evidence="1" id="KW-0812">Transmembrane</keyword>
<feature type="transmembrane region" description="Helical" evidence="1">
    <location>
        <begin position="158"/>
        <end position="176"/>
    </location>
</feature>
<keyword evidence="1" id="KW-0472">Membrane</keyword>
<sequence length="210" mass="21435">MLYVVLVLVPVVLVFAAPVPPTDGRELLLYIAAHKGVYLTELICFVGLSVPALVVFAAVTAALKDVNKSIALIGGLFGIASETIALALGSSPQSLHGGLVVLSSSFSAATTEAQRTSLASAADALIAATNAVSWAGILTAAAILILSAVMGRSDFGRMVAAFGVVTGAVGIASEAFRPVVGAAYLVYGLLLPAWFALVGWKLLVIRRKAA</sequence>
<evidence type="ECO:0000256" key="1">
    <source>
        <dbReference type="SAM" id="Phobius"/>
    </source>
</evidence>
<organism evidence="2 3">
    <name type="scientific">Terrabacter lapilli</name>
    <dbReference type="NCBI Taxonomy" id="436231"/>
    <lineage>
        <taxon>Bacteria</taxon>
        <taxon>Bacillati</taxon>
        <taxon>Actinomycetota</taxon>
        <taxon>Actinomycetes</taxon>
        <taxon>Micrococcales</taxon>
        <taxon>Intrasporangiaceae</taxon>
        <taxon>Terrabacter</taxon>
    </lineage>
</organism>
<keyword evidence="3" id="KW-1185">Reference proteome</keyword>
<gene>
    <name evidence="2" type="ORF">GCM10009817_27670</name>
</gene>
<evidence type="ECO:0008006" key="4">
    <source>
        <dbReference type="Google" id="ProtNLM"/>
    </source>
</evidence>
<comment type="caution">
    <text evidence="2">The sequence shown here is derived from an EMBL/GenBank/DDBJ whole genome shotgun (WGS) entry which is preliminary data.</text>
</comment>
<proteinExistence type="predicted"/>
<dbReference type="Proteomes" id="UP001500013">
    <property type="component" value="Unassembled WGS sequence"/>
</dbReference>
<dbReference type="EMBL" id="BAAAPU010000008">
    <property type="protein sequence ID" value="GAA1984701.1"/>
    <property type="molecule type" value="Genomic_DNA"/>
</dbReference>
<keyword evidence="1" id="KW-1133">Transmembrane helix</keyword>
<protein>
    <recommendedName>
        <fullName evidence="4">DUF4386 family protein</fullName>
    </recommendedName>
</protein>
<feature type="transmembrane region" description="Helical" evidence="1">
    <location>
        <begin position="124"/>
        <end position="146"/>
    </location>
</feature>
<feature type="transmembrane region" description="Helical" evidence="1">
    <location>
        <begin position="70"/>
        <end position="89"/>
    </location>
</feature>